<sequence length="265" mass="30741">MSLFNGFDFLFIELGDPRVYDWPLMSNPLKVLAIMGLYLYIIYIFLPSYMSDKKPYSLKTVIAIYNIFQVCSCATIIYRVIHSGWTTHFKLIGCQPPDFSDSEMGVRMAGLMWWNMMLKMVEFVETIFFVLRKKFNQVSFLHVYHHVSSLAMSWLVAKYYPGGMLSFTVLLNSSIHVLMYTYYLLSSFGPYMQNKLKHIKPKLTMLQLVQLLILFLQNMQLLAPTCPIANIVAYIFLPNLVINIQHIGAFLHLTETKYSVCAKQT</sequence>
<dbReference type="PANTHER" id="PTHR11157">
    <property type="entry name" value="FATTY ACID ACYL TRANSFERASE-RELATED"/>
    <property type="match status" value="1"/>
</dbReference>
<dbReference type="InterPro" id="IPR002076">
    <property type="entry name" value="ELO_fam"/>
</dbReference>
<feature type="transmembrane region" description="Helical" evidence="10">
    <location>
        <begin position="231"/>
        <end position="253"/>
    </location>
</feature>
<organism evidence="11 12">
    <name type="scientific">Aquatica leii</name>
    <dbReference type="NCBI Taxonomy" id="1421715"/>
    <lineage>
        <taxon>Eukaryota</taxon>
        <taxon>Metazoa</taxon>
        <taxon>Ecdysozoa</taxon>
        <taxon>Arthropoda</taxon>
        <taxon>Hexapoda</taxon>
        <taxon>Insecta</taxon>
        <taxon>Pterygota</taxon>
        <taxon>Neoptera</taxon>
        <taxon>Endopterygota</taxon>
        <taxon>Coleoptera</taxon>
        <taxon>Polyphaga</taxon>
        <taxon>Elateriformia</taxon>
        <taxon>Elateroidea</taxon>
        <taxon>Lampyridae</taxon>
        <taxon>Luciolinae</taxon>
        <taxon>Aquatica</taxon>
    </lineage>
</organism>
<dbReference type="EC" id="2.3.1.199" evidence="10"/>
<dbReference type="GO" id="GO:0042761">
    <property type="term" value="P:very long-chain fatty acid biosynthetic process"/>
    <property type="evidence" value="ECO:0007669"/>
    <property type="project" value="TreeGrafter"/>
</dbReference>
<dbReference type="GO" id="GO:0019367">
    <property type="term" value="P:fatty acid elongation, saturated fatty acid"/>
    <property type="evidence" value="ECO:0007669"/>
    <property type="project" value="TreeGrafter"/>
</dbReference>
<dbReference type="GO" id="GO:0005789">
    <property type="term" value="C:endoplasmic reticulum membrane"/>
    <property type="evidence" value="ECO:0007669"/>
    <property type="project" value="TreeGrafter"/>
</dbReference>
<dbReference type="AlphaFoldDB" id="A0AAN7PGS5"/>
<feature type="transmembrane region" description="Helical" evidence="10">
    <location>
        <begin position="138"/>
        <end position="157"/>
    </location>
</feature>
<evidence type="ECO:0000256" key="8">
    <source>
        <dbReference type="ARBA" id="ARBA00023136"/>
    </source>
</evidence>
<feature type="transmembrane region" description="Helical" evidence="10">
    <location>
        <begin position="163"/>
        <end position="185"/>
    </location>
</feature>
<proteinExistence type="inferred from homology"/>
<dbReference type="GO" id="GO:0034626">
    <property type="term" value="P:fatty acid elongation, polyunsaturated fatty acid"/>
    <property type="evidence" value="ECO:0007669"/>
    <property type="project" value="TreeGrafter"/>
</dbReference>
<keyword evidence="3 10" id="KW-0808">Transferase</keyword>
<evidence type="ECO:0000256" key="1">
    <source>
        <dbReference type="ARBA" id="ARBA00004141"/>
    </source>
</evidence>
<comment type="subcellular location">
    <subcellularLocation>
        <location evidence="1">Membrane</location>
        <topology evidence="1">Multi-pass membrane protein</topology>
    </subcellularLocation>
</comment>
<evidence type="ECO:0000313" key="11">
    <source>
        <dbReference type="EMBL" id="KAK4885927.1"/>
    </source>
</evidence>
<comment type="similarity">
    <text evidence="10">Belongs to the ELO family.</text>
</comment>
<dbReference type="Proteomes" id="UP001353858">
    <property type="component" value="Unassembled WGS sequence"/>
</dbReference>
<dbReference type="Pfam" id="PF01151">
    <property type="entry name" value="ELO"/>
    <property type="match status" value="1"/>
</dbReference>
<evidence type="ECO:0000256" key="3">
    <source>
        <dbReference type="ARBA" id="ARBA00022679"/>
    </source>
</evidence>
<dbReference type="GO" id="GO:0030148">
    <property type="term" value="P:sphingolipid biosynthetic process"/>
    <property type="evidence" value="ECO:0007669"/>
    <property type="project" value="TreeGrafter"/>
</dbReference>
<dbReference type="GO" id="GO:0034625">
    <property type="term" value="P:fatty acid elongation, monounsaturated fatty acid"/>
    <property type="evidence" value="ECO:0007669"/>
    <property type="project" value="TreeGrafter"/>
</dbReference>
<comment type="caution">
    <text evidence="11">The sequence shown here is derived from an EMBL/GenBank/DDBJ whole genome shotgun (WGS) entry which is preliminary data.</text>
</comment>
<accession>A0AAN7PGS5</accession>
<keyword evidence="2 10" id="KW-0444">Lipid biosynthesis</keyword>
<evidence type="ECO:0000256" key="4">
    <source>
        <dbReference type="ARBA" id="ARBA00022692"/>
    </source>
</evidence>
<gene>
    <name evidence="11" type="ORF">RN001_002198</name>
</gene>
<protein>
    <recommendedName>
        <fullName evidence="10">Elongation of very long chain fatty acids protein</fullName>
        <ecNumber evidence="10">2.3.1.199</ecNumber>
    </recommendedName>
    <alternativeName>
        <fullName evidence="10">Very-long-chain 3-oxoacyl-CoA synthase</fullName>
    </alternativeName>
</protein>
<dbReference type="PANTHER" id="PTHR11157:SF113">
    <property type="entry name" value="ELONGATION OF VERY LONG CHAIN FATTY ACIDS PROTEIN"/>
    <property type="match status" value="1"/>
</dbReference>
<keyword evidence="6 10" id="KW-1133">Transmembrane helix</keyword>
<dbReference type="InterPro" id="IPR030457">
    <property type="entry name" value="ELO_CS"/>
</dbReference>
<evidence type="ECO:0000313" key="12">
    <source>
        <dbReference type="Proteomes" id="UP001353858"/>
    </source>
</evidence>
<dbReference type="PROSITE" id="PS01188">
    <property type="entry name" value="ELO"/>
    <property type="match status" value="1"/>
</dbReference>
<feature type="transmembrane region" description="Helical" evidence="10">
    <location>
        <begin position="31"/>
        <end position="50"/>
    </location>
</feature>
<keyword evidence="4 10" id="KW-0812">Transmembrane</keyword>
<keyword evidence="5 10" id="KW-0276">Fatty acid metabolism</keyword>
<evidence type="ECO:0000256" key="9">
    <source>
        <dbReference type="ARBA" id="ARBA00023160"/>
    </source>
</evidence>
<dbReference type="EMBL" id="JARPUR010000001">
    <property type="protein sequence ID" value="KAK4885927.1"/>
    <property type="molecule type" value="Genomic_DNA"/>
</dbReference>
<feature type="transmembrane region" description="Helical" evidence="10">
    <location>
        <begin position="62"/>
        <end position="81"/>
    </location>
</feature>
<feature type="transmembrane region" description="Helical" evidence="10">
    <location>
        <begin position="206"/>
        <end position="225"/>
    </location>
</feature>
<keyword evidence="9 10" id="KW-0275">Fatty acid biosynthesis</keyword>
<evidence type="ECO:0000256" key="7">
    <source>
        <dbReference type="ARBA" id="ARBA00023098"/>
    </source>
</evidence>
<reference evidence="12" key="1">
    <citation type="submission" date="2023-01" db="EMBL/GenBank/DDBJ databases">
        <title>Key to firefly adult light organ development and bioluminescence: homeobox transcription factors regulate luciferase expression and transportation to peroxisome.</title>
        <authorList>
            <person name="Fu X."/>
        </authorList>
    </citation>
    <scope>NUCLEOTIDE SEQUENCE [LARGE SCALE GENOMIC DNA]</scope>
</reference>
<feature type="transmembrane region" description="Helical" evidence="10">
    <location>
        <begin position="111"/>
        <end position="131"/>
    </location>
</feature>
<keyword evidence="12" id="KW-1185">Reference proteome</keyword>
<keyword evidence="8 10" id="KW-0472">Membrane</keyword>
<dbReference type="GO" id="GO:0009922">
    <property type="term" value="F:fatty acid elongase activity"/>
    <property type="evidence" value="ECO:0007669"/>
    <property type="project" value="UniProtKB-EC"/>
</dbReference>
<evidence type="ECO:0000256" key="5">
    <source>
        <dbReference type="ARBA" id="ARBA00022832"/>
    </source>
</evidence>
<evidence type="ECO:0000256" key="10">
    <source>
        <dbReference type="RuleBase" id="RU361115"/>
    </source>
</evidence>
<name>A0AAN7PGS5_9COLE</name>
<comment type="catalytic activity">
    <reaction evidence="10">
        <text>a very-long-chain acyl-CoA + malonyl-CoA + H(+) = a very-long-chain 3-oxoacyl-CoA + CO2 + CoA</text>
        <dbReference type="Rhea" id="RHEA:32727"/>
        <dbReference type="ChEBI" id="CHEBI:15378"/>
        <dbReference type="ChEBI" id="CHEBI:16526"/>
        <dbReference type="ChEBI" id="CHEBI:57287"/>
        <dbReference type="ChEBI" id="CHEBI:57384"/>
        <dbReference type="ChEBI" id="CHEBI:90725"/>
        <dbReference type="ChEBI" id="CHEBI:90736"/>
        <dbReference type="EC" id="2.3.1.199"/>
    </reaction>
</comment>
<evidence type="ECO:0000256" key="6">
    <source>
        <dbReference type="ARBA" id="ARBA00022989"/>
    </source>
</evidence>
<evidence type="ECO:0000256" key="2">
    <source>
        <dbReference type="ARBA" id="ARBA00022516"/>
    </source>
</evidence>
<keyword evidence="7 10" id="KW-0443">Lipid metabolism</keyword>